<comment type="similarity">
    <text evidence="3">Belongs to the Ahb/Nir family.</text>
</comment>
<dbReference type="EMBL" id="FNBG01000002">
    <property type="protein sequence ID" value="SDE80981.1"/>
    <property type="molecule type" value="Genomic_DNA"/>
</dbReference>
<keyword evidence="1" id="KW-0456">Lyase</keyword>
<dbReference type="InterPro" id="IPR050684">
    <property type="entry name" value="HTH-Siroheme_Decarb"/>
</dbReference>
<dbReference type="AlphaFoldDB" id="A0A1G7FYM9"/>
<dbReference type="InterPro" id="IPR040523">
    <property type="entry name" value="AsnC_trans_reg2"/>
</dbReference>
<evidence type="ECO:0000313" key="8">
    <source>
        <dbReference type="EMBL" id="SDE80981.1"/>
    </source>
</evidence>
<dbReference type="RefSeq" id="WP_175471286.1">
    <property type="nucleotide sequence ID" value="NZ_FNBG01000002.1"/>
</dbReference>
<evidence type="ECO:0000256" key="2">
    <source>
        <dbReference type="ARBA" id="ARBA00023444"/>
    </source>
</evidence>
<proteinExistence type="inferred from homology"/>
<dbReference type="STRING" id="670482.SAMN04488542_102213"/>
<evidence type="ECO:0000313" key="9">
    <source>
        <dbReference type="Proteomes" id="UP000198972"/>
    </source>
</evidence>
<dbReference type="EC" id="4.1.1.111" evidence="4"/>
<organism evidence="8 9">
    <name type="scientific">Fontibacillus panacisegetis</name>
    <dbReference type="NCBI Taxonomy" id="670482"/>
    <lineage>
        <taxon>Bacteria</taxon>
        <taxon>Bacillati</taxon>
        <taxon>Bacillota</taxon>
        <taxon>Bacilli</taxon>
        <taxon>Bacillales</taxon>
        <taxon>Paenibacillaceae</taxon>
        <taxon>Fontibacillus</taxon>
    </lineage>
</organism>
<evidence type="ECO:0000259" key="7">
    <source>
        <dbReference type="Pfam" id="PF22451"/>
    </source>
</evidence>
<comment type="catalytic activity">
    <reaction evidence="5">
        <text>siroheme + 2 H(+) = 12,18-didecarboxysiroheme + 2 CO2</text>
        <dbReference type="Rhea" id="RHEA:19093"/>
        <dbReference type="ChEBI" id="CHEBI:15378"/>
        <dbReference type="ChEBI" id="CHEBI:16526"/>
        <dbReference type="ChEBI" id="CHEBI:60052"/>
        <dbReference type="ChEBI" id="CHEBI:140497"/>
        <dbReference type="EC" id="4.1.1.111"/>
    </reaction>
</comment>
<evidence type="ECO:0000256" key="3">
    <source>
        <dbReference type="ARBA" id="ARBA00023457"/>
    </source>
</evidence>
<accession>A0A1G7FYM9</accession>
<dbReference type="Gene3D" id="1.10.10.10">
    <property type="entry name" value="Winged helix-like DNA-binding domain superfamily/Winged helix DNA-binding domain"/>
    <property type="match status" value="1"/>
</dbReference>
<dbReference type="InterPro" id="IPR036390">
    <property type="entry name" value="WH_DNA-bd_sf"/>
</dbReference>
<dbReference type="Pfam" id="PF22451">
    <property type="entry name" value="NirdL-like_HTH"/>
    <property type="match status" value="1"/>
</dbReference>
<name>A0A1G7FYM9_9BACL</name>
<feature type="domain" description="Siroheme decarboxylase AsnC-like ligand binding" evidence="6">
    <location>
        <begin position="63"/>
        <end position="143"/>
    </location>
</feature>
<evidence type="ECO:0000256" key="1">
    <source>
        <dbReference type="ARBA" id="ARBA00023239"/>
    </source>
</evidence>
<sequence length="169" mass="19780">MELDAKDRTLINRLQEGLPFVEQPWQEIANELGMMPEEVLLRLGRLKQEGMIRRLGGVFNPSRLGYSGRLYALEVKEELFYATAEVVNSNKGVTHNYRRRCRLNMWFTLSTRTEEERIGILSSIQEAAGGIHIYEFPAEKLFKLKVFMNMEKERGTERNDRRYGPEDYS</sequence>
<gene>
    <name evidence="8" type="ORF">SAMN04488542_102213</name>
</gene>
<dbReference type="Gene3D" id="3.30.70.3460">
    <property type="match status" value="1"/>
</dbReference>
<keyword evidence="9" id="KW-1185">Reference proteome</keyword>
<comment type="pathway">
    <text evidence="2">Porphyrin-containing compound metabolism.</text>
</comment>
<dbReference type="InterPro" id="IPR053953">
    <property type="entry name" value="NirdL-like_HTH"/>
</dbReference>
<dbReference type="GO" id="GO:0003677">
    <property type="term" value="F:DNA binding"/>
    <property type="evidence" value="ECO:0007669"/>
    <property type="project" value="UniProtKB-KW"/>
</dbReference>
<evidence type="ECO:0000256" key="5">
    <source>
        <dbReference type="ARBA" id="ARBA00048470"/>
    </source>
</evidence>
<dbReference type="Proteomes" id="UP000198972">
    <property type="component" value="Unassembled WGS sequence"/>
</dbReference>
<dbReference type="SUPFAM" id="SSF46785">
    <property type="entry name" value="Winged helix' DNA-binding domain"/>
    <property type="match status" value="1"/>
</dbReference>
<dbReference type="PANTHER" id="PTHR43413">
    <property type="entry name" value="TRANSCRIPTIONAL REGULATOR, ASNC FAMILY"/>
    <property type="match status" value="1"/>
</dbReference>
<feature type="domain" description="Siroheme decarboxylase NirL-like HTH" evidence="7">
    <location>
        <begin position="7"/>
        <end position="53"/>
    </location>
</feature>
<reference evidence="8 9" key="1">
    <citation type="submission" date="2016-10" db="EMBL/GenBank/DDBJ databases">
        <authorList>
            <person name="de Groot N.N."/>
        </authorList>
    </citation>
    <scope>NUCLEOTIDE SEQUENCE [LARGE SCALE GENOMIC DNA]</scope>
    <source>
        <strain evidence="8 9">DSM 28129</strain>
    </source>
</reference>
<evidence type="ECO:0000256" key="4">
    <source>
        <dbReference type="ARBA" id="ARBA00023471"/>
    </source>
</evidence>
<protein>
    <recommendedName>
        <fullName evidence="4">siroheme decarboxylase</fullName>
        <ecNumber evidence="4">4.1.1.111</ecNumber>
    </recommendedName>
</protein>
<dbReference type="GO" id="GO:0016829">
    <property type="term" value="F:lyase activity"/>
    <property type="evidence" value="ECO:0007669"/>
    <property type="project" value="UniProtKB-KW"/>
</dbReference>
<dbReference type="InterPro" id="IPR036388">
    <property type="entry name" value="WH-like_DNA-bd_sf"/>
</dbReference>
<dbReference type="Pfam" id="PF17805">
    <property type="entry name" value="AsnC_trans_reg2"/>
    <property type="match status" value="1"/>
</dbReference>
<dbReference type="PANTHER" id="PTHR43413:SF1">
    <property type="entry name" value="SIROHEME DECARBOXYLASE NIRL SUBUNIT"/>
    <property type="match status" value="1"/>
</dbReference>
<evidence type="ECO:0000259" key="6">
    <source>
        <dbReference type="Pfam" id="PF17805"/>
    </source>
</evidence>
<keyword evidence="8" id="KW-0238">DNA-binding</keyword>